<protein>
    <submittedName>
        <fullName evidence="2">Uncharacterized protein</fullName>
    </submittedName>
</protein>
<dbReference type="Proteomes" id="UP000887565">
    <property type="component" value="Unplaced"/>
</dbReference>
<organism evidence="1 2">
    <name type="scientific">Romanomermis culicivorax</name>
    <name type="common">Nematode worm</name>
    <dbReference type="NCBI Taxonomy" id="13658"/>
    <lineage>
        <taxon>Eukaryota</taxon>
        <taxon>Metazoa</taxon>
        <taxon>Ecdysozoa</taxon>
        <taxon>Nematoda</taxon>
        <taxon>Enoplea</taxon>
        <taxon>Dorylaimia</taxon>
        <taxon>Mermithida</taxon>
        <taxon>Mermithoidea</taxon>
        <taxon>Mermithidae</taxon>
        <taxon>Romanomermis</taxon>
    </lineage>
</organism>
<accession>A0A915ILF0</accession>
<dbReference type="AlphaFoldDB" id="A0A915ILF0"/>
<name>A0A915ILF0_ROMCU</name>
<keyword evidence="1" id="KW-1185">Reference proteome</keyword>
<sequence>MKLKISSERALKFLAHGLRSDKKHLLFARLENTPKKRGHSGAHRPALDHLDYGLFCAMGQRAFLAINLSFLCAPVTVCTKVVEARTLVFCAFHSNTNV</sequence>
<reference evidence="2" key="1">
    <citation type="submission" date="2022-11" db="UniProtKB">
        <authorList>
            <consortium name="WormBaseParasite"/>
        </authorList>
    </citation>
    <scope>IDENTIFICATION</scope>
</reference>
<evidence type="ECO:0000313" key="1">
    <source>
        <dbReference type="Proteomes" id="UP000887565"/>
    </source>
</evidence>
<evidence type="ECO:0000313" key="2">
    <source>
        <dbReference type="WBParaSite" id="nRc.2.0.1.t14645-RA"/>
    </source>
</evidence>
<dbReference type="WBParaSite" id="nRc.2.0.1.t14645-RA">
    <property type="protein sequence ID" value="nRc.2.0.1.t14645-RA"/>
    <property type="gene ID" value="nRc.2.0.1.g14645"/>
</dbReference>
<proteinExistence type="predicted"/>